<accession>X1VSP6</accession>
<dbReference type="SUPFAM" id="SSF49899">
    <property type="entry name" value="Concanavalin A-like lectins/glucanases"/>
    <property type="match status" value="1"/>
</dbReference>
<dbReference type="InterPro" id="IPR013189">
    <property type="entry name" value="Glyco_hydro_32_C"/>
</dbReference>
<dbReference type="EMBL" id="BARW01035037">
    <property type="protein sequence ID" value="GAJ12810.1"/>
    <property type="molecule type" value="Genomic_DNA"/>
</dbReference>
<dbReference type="AlphaFoldDB" id="X1VSP6"/>
<sequence>TPGWTGGISWREYSSIKENRLVTMHIFLDRSIIEVFMNGNVLTGRTFPRSDMVGVDIYSKGDKFDIKSFDLWKINSIWNKY</sequence>
<evidence type="ECO:0000259" key="1">
    <source>
        <dbReference type="Pfam" id="PF08244"/>
    </source>
</evidence>
<feature type="non-terminal residue" evidence="2">
    <location>
        <position position="1"/>
    </location>
</feature>
<feature type="domain" description="Glycosyl hydrolase family 32 C-terminal" evidence="1">
    <location>
        <begin position="19"/>
        <end position="73"/>
    </location>
</feature>
<gene>
    <name evidence="2" type="ORF">S12H4_54749</name>
</gene>
<reference evidence="2" key="1">
    <citation type="journal article" date="2014" name="Front. Microbiol.">
        <title>High frequency of phylogenetically diverse reductive dehalogenase-homologous genes in deep subseafloor sedimentary metagenomes.</title>
        <authorList>
            <person name="Kawai M."/>
            <person name="Futagami T."/>
            <person name="Toyoda A."/>
            <person name="Takaki Y."/>
            <person name="Nishi S."/>
            <person name="Hori S."/>
            <person name="Arai W."/>
            <person name="Tsubouchi T."/>
            <person name="Morono Y."/>
            <person name="Uchiyama I."/>
            <person name="Ito T."/>
            <person name="Fujiyama A."/>
            <person name="Inagaki F."/>
            <person name="Takami H."/>
        </authorList>
    </citation>
    <scope>NUCLEOTIDE SEQUENCE</scope>
    <source>
        <strain evidence="2">Expedition CK06-06</strain>
    </source>
</reference>
<protein>
    <recommendedName>
        <fullName evidence="1">Glycosyl hydrolase family 32 C-terminal domain-containing protein</fullName>
    </recommendedName>
</protein>
<dbReference type="Gene3D" id="2.60.120.560">
    <property type="entry name" value="Exo-inulinase, domain 1"/>
    <property type="match status" value="1"/>
</dbReference>
<dbReference type="Pfam" id="PF08244">
    <property type="entry name" value="Glyco_hydro_32C"/>
    <property type="match status" value="1"/>
</dbReference>
<dbReference type="InterPro" id="IPR013320">
    <property type="entry name" value="ConA-like_dom_sf"/>
</dbReference>
<proteinExistence type="predicted"/>
<evidence type="ECO:0000313" key="2">
    <source>
        <dbReference type="EMBL" id="GAJ12810.1"/>
    </source>
</evidence>
<organism evidence="2">
    <name type="scientific">marine sediment metagenome</name>
    <dbReference type="NCBI Taxonomy" id="412755"/>
    <lineage>
        <taxon>unclassified sequences</taxon>
        <taxon>metagenomes</taxon>
        <taxon>ecological metagenomes</taxon>
    </lineage>
</organism>
<name>X1VSP6_9ZZZZ</name>
<comment type="caution">
    <text evidence="2">The sequence shown here is derived from an EMBL/GenBank/DDBJ whole genome shotgun (WGS) entry which is preliminary data.</text>
</comment>